<feature type="coiled-coil region" evidence="4">
    <location>
        <begin position="15"/>
        <end position="99"/>
    </location>
</feature>
<reference evidence="7 8" key="1">
    <citation type="submission" date="2020-09" db="EMBL/GenBank/DDBJ databases">
        <title>Genomic characterization of a novel Parvarchaeota family in acid mine drainage sediments.</title>
        <authorList>
            <person name="Luo Z.-H."/>
        </authorList>
    </citation>
    <scope>NUCLEOTIDE SEQUENCE [LARGE SCALE GENOMIC DNA]</scope>
    <source>
        <strain evidence="6">MAS1_bins.189</strain>
        <strain evidence="5">TL1-5_bins.178</strain>
    </source>
</reference>
<keyword evidence="3" id="KW-0406">Ion transport</keyword>
<comment type="caution">
    <text evidence="6">The sequence shown here is derived from an EMBL/GenBank/DDBJ whole genome shotgun (WGS) entry which is preliminary data.</text>
</comment>
<sequence>MGLNELSEKISLDAKSKTRQINEDANARIEAIEKDTAKKIEKLRKENTEKIEKEKENILEAAKIEGESLVKRIINAKENEILQDALKSIEDNVEEFKKQTLYKKLLGTLSSECIKELGKDAKIYVNKEDLPLLSKKINTKASDEKMMGGVFAVSADNKKVIDYSLESIIMSLKDDISKKLIDYIEGK</sequence>
<dbReference type="SUPFAM" id="SSF160527">
    <property type="entry name" value="V-type ATPase subunit E-like"/>
    <property type="match status" value="1"/>
</dbReference>
<dbReference type="GO" id="GO:0033178">
    <property type="term" value="C:proton-transporting two-sector ATPase complex, catalytic domain"/>
    <property type="evidence" value="ECO:0007669"/>
    <property type="project" value="InterPro"/>
</dbReference>
<dbReference type="EMBL" id="JADFAR010000020">
    <property type="protein sequence ID" value="MBE5728532.1"/>
    <property type="molecule type" value="Genomic_DNA"/>
</dbReference>
<organism evidence="6 7">
    <name type="scientific">Candidatus Acidifodinimicrobium mancum</name>
    <dbReference type="NCBI Taxonomy" id="2898728"/>
    <lineage>
        <taxon>Archaea</taxon>
        <taxon>Candidatus Parvarchaeota</taxon>
        <taxon>Candidatus Acidifodinimicrobiaceae</taxon>
        <taxon>Candidatus Acidifodinimicrobium</taxon>
    </lineage>
</organism>
<dbReference type="Gene3D" id="3.30.2320.30">
    <property type="entry name" value="ATP synthase, E subunit, C-terminal"/>
    <property type="match status" value="1"/>
</dbReference>
<gene>
    <name evidence="5" type="ORF">IHE50_00430</name>
    <name evidence="6" type="ORF">IHE51_01600</name>
</gene>
<evidence type="ECO:0000256" key="3">
    <source>
        <dbReference type="ARBA" id="ARBA00023065"/>
    </source>
</evidence>
<dbReference type="InterPro" id="IPR038495">
    <property type="entry name" value="ATPase_E_C"/>
</dbReference>
<name>A0A8T3URH5_9ARCH</name>
<evidence type="ECO:0000256" key="2">
    <source>
        <dbReference type="ARBA" id="ARBA00022448"/>
    </source>
</evidence>
<dbReference type="Pfam" id="PF01991">
    <property type="entry name" value="vATP-synt_E"/>
    <property type="match status" value="1"/>
</dbReference>
<dbReference type="GO" id="GO:0046961">
    <property type="term" value="F:proton-transporting ATPase activity, rotational mechanism"/>
    <property type="evidence" value="ECO:0007669"/>
    <property type="project" value="InterPro"/>
</dbReference>
<dbReference type="InterPro" id="IPR002842">
    <property type="entry name" value="ATPase_V1_Esu"/>
</dbReference>
<dbReference type="AlphaFoldDB" id="A0A8T3URH5"/>
<dbReference type="EMBL" id="JADFAQ010000012">
    <property type="protein sequence ID" value="MBE5727873.1"/>
    <property type="molecule type" value="Genomic_DNA"/>
</dbReference>
<evidence type="ECO:0000313" key="8">
    <source>
        <dbReference type="Proteomes" id="UP000763484"/>
    </source>
</evidence>
<dbReference type="Proteomes" id="UP000763484">
    <property type="component" value="Unassembled WGS sequence"/>
</dbReference>
<evidence type="ECO:0000313" key="7">
    <source>
        <dbReference type="Proteomes" id="UP000718571"/>
    </source>
</evidence>
<keyword evidence="2" id="KW-0813">Transport</keyword>
<evidence type="ECO:0008006" key="9">
    <source>
        <dbReference type="Google" id="ProtNLM"/>
    </source>
</evidence>
<protein>
    <recommendedName>
        <fullName evidence="9">V-type proton ATPase subunit E</fullName>
    </recommendedName>
</protein>
<dbReference type="Proteomes" id="UP000718571">
    <property type="component" value="Unassembled WGS sequence"/>
</dbReference>
<comment type="similarity">
    <text evidence="1">Belongs to the V-ATPase E subunit family.</text>
</comment>
<evidence type="ECO:0000256" key="1">
    <source>
        <dbReference type="ARBA" id="ARBA00005901"/>
    </source>
</evidence>
<evidence type="ECO:0000313" key="5">
    <source>
        <dbReference type="EMBL" id="MBE5727873.1"/>
    </source>
</evidence>
<keyword evidence="4" id="KW-0175">Coiled coil</keyword>
<evidence type="ECO:0000313" key="6">
    <source>
        <dbReference type="EMBL" id="MBE5728532.1"/>
    </source>
</evidence>
<accession>A0A8T3URH5</accession>
<evidence type="ECO:0000256" key="4">
    <source>
        <dbReference type="SAM" id="Coils"/>
    </source>
</evidence>
<proteinExistence type="inferred from homology"/>